<protein>
    <submittedName>
        <fullName evidence="1">Uncharacterized protein</fullName>
    </submittedName>
</protein>
<dbReference type="AlphaFoldDB" id="A0A5K7X9I0"/>
<organism evidence="1 2">
    <name type="scientific">Lacipirellula parvula</name>
    <dbReference type="NCBI Taxonomy" id="2650471"/>
    <lineage>
        <taxon>Bacteria</taxon>
        <taxon>Pseudomonadati</taxon>
        <taxon>Planctomycetota</taxon>
        <taxon>Planctomycetia</taxon>
        <taxon>Pirellulales</taxon>
        <taxon>Lacipirellulaceae</taxon>
        <taxon>Lacipirellula</taxon>
    </lineage>
</organism>
<accession>A0A5K7X9I0</accession>
<name>A0A5K7X9I0_9BACT</name>
<evidence type="ECO:0000313" key="2">
    <source>
        <dbReference type="Proteomes" id="UP000326837"/>
    </source>
</evidence>
<proteinExistence type="predicted"/>
<dbReference type="KEGG" id="lpav:PLANPX_2982"/>
<sequence>MTSSNRLPDVYAWQIDGQWYFAADGRTAPGHAVEARHYDDGHGTFLAISHGTQGMFVRDAIPWTGMTLRSAEVDEKRSTR</sequence>
<reference evidence="2" key="1">
    <citation type="submission" date="2019-10" db="EMBL/GenBank/DDBJ databases">
        <title>Lacipirellula parvula gen. nov., sp. nov., representing a lineage of planctomycetes widespread in freshwater anoxic habitats, and description of the family Lacipirellulaceae.</title>
        <authorList>
            <person name="Dedysh S.N."/>
            <person name="Kulichevskaya I.S."/>
            <person name="Beletsky A.V."/>
            <person name="Rakitin A.L."/>
            <person name="Mardanov A.V."/>
            <person name="Ivanova A.A."/>
            <person name="Saltykova V.X."/>
            <person name="Rijpstra W.I.C."/>
            <person name="Sinninghe Damste J.S."/>
            <person name="Ravin N.V."/>
        </authorList>
    </citation>
    <scope>NUCLEOTIDE SEQUENCE [LARGE SCALE GENOMIC DNA]</scope>
    <source>
        <strain evidence="2">PX69</strain>
    </source>
</reference>
<evidence type="ECO:0000313" key="1">
    <source>
        <dbReference type="EMBL" id="BBO33370.1"/>
    </source>
</evidence>
<keyword evidence="2" id="KW-1185">Reference proteome</keyword>
<gene>
    <name evidence="1" type="ORF">PLANPX_2982</name>
</gene>
<dbReference type="EMBL" id="AP021861">
    <property type="protein sequence ID" value="BBO33370.1"/>
    <property type="molecule type" value="Genomic_DNA"/>
</dbReference>
<dbReference type="Proteomes" id="UP000326837">
    <property type="component" value="Chromosome"/>
</dbReference>